<keyword evidence="4 9" id="KW-0136">Cellulose degradation</keyword>
<dbReference type="InterPro" id="IPR033126">
    <property type="entry name" value="Glyco_hydro_9_Asp/Glu_AS"/>
</dbReference>
<keyword evidence="13" id="KW-1185">Reference proteome</keyword>
<dbReference type="GO" id="GO:0030245">
    <property type="term" value="P:cellulose catabolic process"/>
    <property type="evidence" value="ECO:0007669"/>
    <property type="project" value="UniProtKB-KW"/>
</dbReference>
<accession>A0A8H6IDR1</accession>
<keyword evidence="9" id="KW-0732">Signal</keyword>
<proteinExistence type="inferred from homology"/>
<evidence type="ECO:0000256" key="7">
    <source>
        <dbReference type="ARBA" id="ARBA00023326"/>
    </source>
</evidence>
<reference evidence="12 13" key="1">
    <citation type="submission" date="2020-07" db="EMBL/GenBank/DDBJ databases">
        <title>Comparative genomics of pyrophilous fungi reveals a link between fire events and developmental genes.</title>
        <authorList>
            <consortium name="DOE Joint Genome Institute"/>
            <person name="Steindorff A.S."/>
            <person name="Carver A."/>
            <person name="Calhoun S."/>
            <person name="Stillman K."/>
            <person name="Liu H."/>
            <person name="Lipzen A."/>
            <person name="Pangilinan J."/>
            <person name="Labutti K."/>
            <person name="Bruns T.D."/>
            <person name="Grigoriev I.V."/>
        </authorList>
    </citation>
    <scope>NUCLEOTIDE SEQUENCE [LARGE SCALE GENOMIC DNA]</scope>
    <source>
        <strain evidence="12 13">CBS 144469</strain>
    </source>
</reference>
<feature type="transmembrane region" description="Helical" evidence="10">
    <location>
        <begin position="553"/>
        <end position="578"/>
    </location>
</feature>
<dbReference type="EC" id="3.2.1.4" evidence="9"/>
<evidence type="ECO:0000256" key="4">
    <source>
        <dbReference type="ARBA" id="ARBA00023001"/>
    </source>
</evidence>
<keyword evidence="10" id="KW-0812">Transmembrane</keyword>
<organism evidence="12 13">
    <name type="scientific">Ephemerocybe angulata</name>
    <dbReference type="NCBI Taxonomy" id="980116"/>
    <lineage>
        <taxon>Eukaryota</taxon>
        <taxon>Fungi</taxon>
        <taxon>Dikarya</taxon>
        <taxon>Basidiomycota</taxon>
        <taxon>Agaricomycotina</taxon>
        <taxon>Agaricomycetes</taxon>
        <taxon>Agaricomycetidae</taxon>
        <taxon>Agaricales</taxon>
        <taxon>Agaricineae</taxon>
        <taxon>Psathyrellaceae</taxon>
        <taxon>Ephemerocybe</taxon>
    </lineage>
</organism>
<evidence type="ECO:0000259" key="11">
    <source>
        <dbReference type="Pfam" id="PF00759"/>
    </source>
</evidence>
<feature type="active site" evidence="8">
    <location>
        <position position="490"/>
    </location>
</feature>
<evidence type="ECO:0000313" key="13">
    <source>
        <dbReference type="Proteomes" id="UP000521943"/>
    </source>
</evidence>
<gene>
    <name evidence="12" type="ORF">DFP72DRAFT_1041704</name>
</gene>
<protein>
    <recommendedName>
        <fullName evidence="9">Endoglucanase</fullName>
        <ecNumber evidence="9">3.2.1.4</ecNumber>
    </recommendedName>
</protein>
<feature type="domain" description="Glycoside hydrolase family 9" evidence="11">
    <location>
        <begin position="51"/>
        <end position="502"/>
    </location>
</feature>
<dbReference type="PANTHER" id="PTHR22298">
    <property type="entry name" value="ENDO-1,4-BETA-GLUCANASE"/>
    <property type="match status" value="1"/>
</dbReference>
<dbReference type="SUPFAM" id="SSF48208">
    <property type="entry name" value="Six-hairpin glycosidases"/>
    <property type="match status" value="1"/>
</dbReference>
<evidence type="ECO:0000256" key="1">
    <source>
        <dbReference type="ARBA" id="ARBA00000966"/>
    </source>
</evidence>
<keyword evidence="10" id="KW-0472">Membrane</keyword>
<keyword evidence="7 8" id="KW-0624">Polysaccharide degradation</keyword>
<comment type="similarity">
    <text evidence="2 8 9">Belongs to the glycosyl hydrolase 9 (cellulase E) family.</text>
</comment>
<dbReference type="InterPro" id="IPR008928">
    <property type="entry name" value="6-hairpin_glycosidase_sf"/>
</dbReference>
<evidence type="ECO:0000256" key="3">
    <source>
        <dbReference type="ARBA" id="ARBA00022801"/>
    </source>
</evidence>
<keyword evidence="10" id="KW-1133">Transmembrane helix</keyword>
<dbReference type="Gene3D" id="1.50.10.10">
    <property type="match status" value="1"/>
</dbReference>
<dbReference type="PROSITE" id="PS00698">
    <property type="entry name" value="GH9_3"/>
    <property type="match status" value="1"/>
</dbReference>
<feature type="signal peptide" evidence="9">
    <location>
        <begin position="1"/>
        <end position="19"/>
    </location>
</feature>
<evidence type="ECO:0000256" key="5">
    <source>
        <dbReference type="ARBA" id="ARBA00023277"/>
    </source>
</evidence>
<dbReference type="AlphaFoldDB" id="A0A8H6IDR1"/>
<evidence type="ECO:0000256" key="8">
    <source>
        <dbReference type="PROSITE-ProRule" id="PRU10060"/>
    </source>
</evidence>
<dbReference type="OrthoDB" id="10257085at2759"/>
<feature type="active site" evidence="8">
    <location>
        <position position="481"/>
    </location>
</feature>
<keyword evidence="3 8" id="KW-0378">Hydrolase</keyword>
<dbReference type="EMBL" id="JACGCI010000008">
    <property type="protein sequence ID" value="KAF6762368.1"/>
    <property type="molecule type" value="Genomic_DNA"/>
</dbReference>
<evidence type="ECO:0000256" key="10">
    <source>
        <dbReference type="SAM" id="Phobius"/>
    </source>
</evidence>
<keyword evidence="6 8" id="KW-0326">Glycosidase</keyword>
<evidence type="ECO:0000256" key="9">
    <source>
        <dbReference type="RuleBase" id="RU361166"/>
    </source>
</evidence>
<dbReference type="Proteomes" id="UP000521943">
    <property type="component" value="Unassembled WGS sequence"/>
</dbReference>
<dbReference type="Pfam" id="PF00759">
    <property type="entry name" value="Glyco_hydro_9"/>
    <property type="match status" value="1"/>
</dbReference>
<evidence type="ECO:0000313" key="12">
    <source>
        <dbReference type="EMBL" id="KAF6762368.1"/>
    </source>
</evidence>
<dbReference type="InterPro" id="IPR001701">
    <property type="entry name" value="Glyco_hydro_9"/>
</dbReference>
<evidence type="ECO:0000256" key="6">
    <source>
        <dbReference type="ARBA" id="ARBA00023295"/>
    </source>
</evidence>
<dbReference type="GO" id="GO:0008810">
    <property type="term" value="F:cellulase activity"/>
    <property type="evidence" value="ECO:0007669"/>
    <property type="project" value="UniProtKB-EC"/>
</dbReference>
<dbReference type="InterPro" id="IPR012341">
    <property type="entry name" value="6hp_glycosidase-like_sf"/>
</dbReference>
<comment type="catalytic activity">
    <reaction evidence="1 9">
        <text>Endohydrolysis of (1-&gt;4)-beta-D-glucosidic linkages in cellulose, lichenin and cereal beta-D-glucans.</text>
        <dbReference type="EC" id="3.2.1.4"/>
    </reaction>
</comment>
<sequence length="586" mass="63715">MWFSLLALTLHSATALVAAAQLALPNPPWLPPDLSEGAKKSNESVPNPQWSTLLGNALYFYEAQRSGELPSTKRVSWRNASTLDDGKSAHVDLSGGYYDAGDFSKQTLPLAFTLMSVCWGATDFGKGYDMANQTAYLDDMLRWGLDWLIQAHPSDSVLYVLVGNKDIENTYWGGDRTIPSPRPVYQINDTAPGTDVAAQTAAAFAACSNLYASRSFDSSSFSTPATLQDKSYADTLLTHAQQLYKFAVNASGGRKVYQKSVPEVAASYASTEYGDDLAIAALFLAWATNDAALYQEAEGYYDKYKLQEDNRLFNWDTKTPGLPVLFSQIAKSNPNVGGNLGKWQDAAEAYFDSIVNNKDSPAFMTTGGLVYFEGNSDDNSINPALNLAMLLRRYSTLTTSSGKKSKYLDFSQKQLDYVLGDNPMSMPYVVGVNPNSPAKPHSALAHGGNDVGEIDTNPEKNTYTLYGAVVGGPDRWDRYFDIRSDWPQAEIALDYNAPLLTLAAMHTLADSKDPFYTTLQAGEYDKVKPDGLPCDAAFPQGCKGPALSKGGKIAMAVVIVVASLIVLGLSAYYIFLLIRNAKEGTV</sequence>
<keyword evidence="5 8" id="KW-0119">Carbohydrate metabolism</keyword>
<name>A0A8H6IDR1_9AGAR</name>
<feature type="chain" id="PRO_5034824741" description="Endoglucanase" evidence="9">
    <location>
        <begin position="20"/>
        <end position="586"/>
    </location>
</feature>
<comment type="caution">
    <text evidence="12">The sequence shown here is derived from an EMBL/GenBank/DDBJ whole genome shotgun (WGS) entry which is preliminary data.</text>
</comment>
<evidence type="ECO:0000256" key="2">
    <source>
        <dbReference type="ARBA" id="ARBA00007072"/>
    </source>
</evidence>